<name>A0A2P1PNK6_9GAMM</name>
<dbReference type="InterPro" id="IPR036388">
    <property type="entry name" value="WH-like_DNA-bd_sf"/>
</dbReference>
<dbReference type="Pfam" id="PF03466">
    <property type="entry name" value="LysR_substrate"/>
    <property type="match status" value="1"/>
</dbReference>
<dbReference type="Pfam" id="PF00126">
    <property type="entry name" value="HTH_1"/>
    <property type="match status" value="1"/>
</dbReference>
<dbReference type="OrthoDB" id="9810065at2"/>
<comment type="similarity">
    <text evidence="1">Belongs to the LysR transcriptional regulatory family.</text>
</comment>
<dbReference type="SUPFAM" id="SSF53850">
    <property type="entry name" value="Periplasmic binding protein-like II"/>
    <property type="match status" value="1"/>
</dbReference>
<dbReference type="GO" id="GO:0043565">
    <property type="term" value="F:sequence-specific DNA binding"/>
    <property type="evidence" value="ECO:0007669"/>
    <property type="project" value="TreeGrafter"/>
</dbReference>
<dbReference type="InterPro" id="IPR058163">
    <property type="entry name" value="LysR-type_TF_proteobact-type"/>
</dbReference>
<dbReference type="AlphaFoldDB" id="A0A2P1PNK6"/>
<dbReference type="RefSeq" id="WP_106890336.1">
    <property type="nucleotide sequence ID" value="NZ_CP027860.1"/>
</dbReference>
<dbReference type="PANTHER" id="PTHR30537">
    <property type="entry name" value="HTH-TYPE TRANSCRIPTIONAL REGULATOR"/>
    <property type="match status" value="1"/>
</dbReference>
<organism evidence="6 7">
    <name type="scientific">Ahniella affigens</name>
    <dbReference type="NCBI Taxonomy" id="2021234"/>
    <lineage>
        <taxon>Bacteria</taxon>
        <taxon>Pseudomonadati</taxon>
        <taxon>Pseudomonadota</taxon>
        <taxon>Gammaproteobacteria</taxon>
        <taxon>Lysobacterales</taxon>
        <taxon>Rhodanobacteraceae</taxon>
        <taxon>Ahniella</taxon>
    </lineage>
</organism>
<gene>
    <name evidence="6" type="ORF">C7S18_04005</name>
</gene>
<dbReference type="PANTHER" id="PTHR30537:SF72">
    <property type="entry name" value="LYSR FAMILY TRANSCRIPTIONAL REGULATOR"/>
    <property type="match status" value="1"/>
</dbReference>
<dbReference type="GO" id="GO:0006351">
    <property type="term" value="P:DNA-templated transcription"/>
    <property type="evidence" value="ECO:0007669"/>
    <property type="project" value="TreeGrafter"/>
</dbReference>
<dbReference type="InterPro" id="IPR000847">
    <property type="entry name" value="LysR_HTH_N"/>
</dbReference>
<evidence type="ECO:0000256" key="3">
    <source>
        <dbReference type="ARBA" id="ARBA00023125"/>
    </source>
</evidence>
<dbReference type="InterPro" id="IPR036390">
    <property type="entry name" value="WH_DNA-bd_sf"/>
</dbReference>
<dbReference type="Proteomes" id="UP000241074">
    <property type="component" value="Chromosome"/>
</dbReference>
<keyword evidence="4" id="KW-0804">Transcription</keyword>
<keyword evidence="7" id="KW-1185">Reference proteome</keyword>
<evidence type="ECO:0000256" key="2">
    <source>
        <dbReference type="ARBA" id="ARBA00023015"/>
    </source>
</evidence>
<dbReference type="GO" id="GO:0003700">
    <property type="term" value="F:DNA-binding transcription factor activity"/>
    <property type="evidence" value="ECO:0007669"/>
    <property type="project" value="InterPro"/>
</dbReference>
<dbReference type="InterPro" id="IPR005119">
    <property type="entry name" value="LysR_subst-bd"/>
</dbReference>
<evidence type="ECO:0000313" key="7">
    <source>
        <dbReference type="Proteomes" id="UP000241074"/>
    </source>
</evidence>
<accession>A0A2P1PNK6</accession>
<dbReference type="Gene3D" id="3.40.190.290">
    <property type="match status" value="1"/>
</dbReference>
<dbReference type="Gene3D" id="1.10.10.10">
    <property type="entry name" value="Winged helix-like DNA-binding domain superfamily/Winged helix DNA-binding domain"/>
    <property type="match status" value="1"/>
</dbReference>
<dbReference type="PROSITE" id="PS50931">
    <property type="entry name" value="HTH_LYSR"/>
    <property type="match status" value="1"/>
</dbReference>
<protein>
    <submittedName>
        <fullName evidence="6">LysR family transcriptional regulator</fullName>
    </submittedName>
</protein>
<evidence type="ECO:0000313" key="6">
    <source>
        <dbReference type="EMBL" id="AVP96407.1"/>
    </source>
</evidence>
<evidence type="ECO:0000259" key="5">
    <source>
        <dbReference type="PROSITE" id="PS50931"/>
    </source>
</evidence>
<keyword evidence="3" id="KW-0238">DNA-binding</keyword>
<dbReference type="FunFam" id="3.40.190.290:FF:000001">
    <property type="entry name" value="Transcriptional regulator, LysR family"/>
    <property type="match status" value="1"/>
</dbReference>
<evidence type="ECO:0000256" key="1">
    <source>
        <dbReference type="ARBA" id="ARBA00009437"/>
    </source>
</evidence>
<dbReference type="EMBL" id="CP027860">
    <property type="protein sequence ID" value="AVP96407.1"/>
    <property type="molecule type" value="Genomic_DNA"/>
</dbReference>
<evidence type="ECO:0000256" key="4">
    <source>
        <dbReference type="ARBA" id="ARBA00023163"/>
    </source>
</evidence>
<dbReference type="FunFam" id="1.10.10.10:FF:000001">
    <property type="entry name" value="LysR family transcriptional regulator"/>
    <property type="match status" value="1"/>
</dbReference>
<feature type="domain" description="HTH lysR-type" evidence="5">
    <location>
        <begin position="1"/>
        <end position="59"/>
    </location>
</feature>
<keyword evidence="2" id="KW-0805">Transcription regulation</keyword>
<reference evidence="6 7" key="1">
    <citation type="submission" date="2018-03" db="EMBL/GenBank/DDBJ databases">
        <title>Ahniella affigens gen. nov., sp. nov., a gammaproteobacterium isolated from sandy soil near a stream.</title>
        <authorList>
            <person name="Ko Y."/>
            <person name="Kim J.-H."/>
        </authorList>
    </citation>
    <scope>NUCLEOTIDE SEQUENCE [LARGE SCALE GENOMIC DNA]</scope>
    <source>
        <strain evidence="6 7">D13</strain>
    </source>
</reference>
<proteinExistence type="inferred from homology"/>
<reference evidence="6 7" key="2">
    <citation type="submission" date="2018-03" db="EMBL/GenBank/DDBJ databases">
        <authorList>
            <person name="Keele B.F."/>
        </authorList>
    </citation>
    <scope>NUCLEOTIDE SEQUENCE [LARGE SCALE GENOMIC DNA]</scope>
    <source>
        <strain evidence="6 7">D13</strain>
    </source>
</reference>
<sequence>MNQLEAMRIFVRVAELGSFTQAAERIGLPKASVSASVQQLEQAVGARLLHRTTRKVQLTQDGRAYYERCLDLLAEFGDLQSMFEREGAGLTGRIRCDMSAGMARNMVIPRLPEFLNSHPNLDIELSSTDRRVDLIREGFDCVVRVGQIVDDTLIARPLGAFPILNCASPAYVRAHGHPESLADLVHHQLIHYVPVLGSKSEGFEYVDPDRGTVHVIDLPGRITVNNSEAYLAACLAGFGIIQAPDTGVRDLIASGQLVELLPTYRAAPMEVNLLYVQRRHVSKRVLAFMNWLASVLTPALLPVSQLN</sequence>
<dbReference type="SUPFAM" id="SSF46785">
    <property type="entry name" value="Winged helix' DNA-binding domain"/>
    <property type="match status" value="1"/>
</dbReference>
<dbReference type="CDD" id="cd08472">
    <property type="entry name" value="PBP2_CrgA_like_3"/>
    <property type="match status" value="1"/>
</dbReference>
<dbReference type="KEGG" id="xba:C7S18_04005"/>